<evidence type="ECO:0000313" key="8">
    <source>
        <dbReference type="Proteomes" id="UP000243924"/>
    </source>
</evidence>
<accession>A0A1H2E141</accession>
<protein>
    <submittedName>
        <fullName evidence="7">Membrane protein</fullName>
    </submittedName>
</protein>
<keyword evidence="5 6" id="KW-0472">Membrane</keyword>
<feature type="transmembrane region" description="Helical" evidence="6">
    <location>
        <begin position="150"/>
        <end position="173"/>
    </location>
</feature>
<gene>
    <name evidence="7" type="ORF">SAMN05216210_0202</name>
</gene>
<keyword evidence="3 6" id="KW-0812">Transmembrane</keyword>
<feature type="transmembrane region" description="Helical" evidence="6">
    <location>
        <begin position="220"/>
        <end position="242"/>
    </location>
</feature>
<dbReference type="PIRSF" id="PIRSF035875">
    <property type="entry name" value="RNase_BN"/>
    <property type="match status" value="1"/>
</dbReference>
<evidence type="ECO:0000256" key="4">
    <source>
        <dbReference type="ARBA" id="ARBA00022989"/>
    </source>
</evidence>
<evidence type="ECO:0000313" key="7">
    <source>
        <dbReference type="EMBL" id="SDT88775.1"/>
    </source>
</evidence>
<dbReference type="PANTHER" id="PTHR30213:SF0">
    <property type="entry name" value="UPF0761 MEMBRANE PROTEIN YIHY"/>
    <property type="match status" value="1"/>
</dbReference>
<keyword evidence="8" id="KW-1185">Reference proteome</keyword>
<feature type="transmembrane region" description="Helical" evidence="6">
    <location>
        <begin position="68"/>
        <end position="86"/>
    </location>
</feature>
<organism evidence="7 8">
    <name type="scientific">Halopseudomonas salegens</name>
    <dbReference type="NCBI Taxonomy" id="1434072"/>
    <lineage>
        <taxon>Bacteria</taxon>
        <taxon>Pseudomonadati</taxon>
        <taxon>Pseudomonadota</taxon>
        <taxon>Gammaproteobacteria</taxon>
        <taxon>Pseudomonadales</taxon>
        <taxon>Pseudomonadaceae</taxon>
        <taxon>Halopseudomonas</taxon>
    </lineage>
</organism>
<dbReference type="GO" id="GO:0005886">
    <property type="term" value="C:plasma membrane"/>
    <property type="evidence" value="ECO:0007669"/>
    <property type="project" value="UniProtKB-SubCell"/>
</dbReference>
<name>A0A1H2E141_9GAMM</name>
<dbReference type="NCBIfam" id="TIGR00765">
    <property type="entry name" value="yihY_not_rbn"/>
    <property type="match status" value="1"/>
</dbReference>
<keyword evidence="4 6" id="KW-1133">Transmembrane helix</keyword>
<reference evidence="8" key="1">
    <citation type="submission" date="2016-10" db="EMBL/GenBank/DDBJ databases">
        <authorList>
            <person name="Varghese N."/>
            <person name="Submissions S."/>
        </authorList>
    </citation>
    <scope>NUCLEOTIDE SEQUENCE [LARGE SCALE GENOMIC DNA]</scope>
    <source>
        <strain evidence="8">CECT 8338</strain>
    </source>
</reference>
<feature type="transmembrane region" description="Helical" evidence="6">
    <location>
        <begin position="185"/>
        <end position="208"/>
    </location>
</feature>
<dbReference type="AlphaFoldDB" id="A0A1H2E141"/>
<evidence type="ECO:0000256" key="5">
    <source>
        <dbReference type="ARBA" id="ARBA00023136"/>
    </source>
</evidence>
<evidence type="ECO:0000256" key="2">
    <source>
        <dbReference type="ARBA" id="ARBA00022475"/>
    </source>
</evidence>
<feature type="transmembrane region" description="Helical" evidence="6">
    <location>
        <begin position="107"/>
        <end position="130"/>
    </location>
</feature>
<dbReference type="Proteomes" id="UP000243924">
    <property type="component" value="Chromosome I"/>
</dbReference>
<keyword evidence="2" id="KW-1003">Cell membrane</keyword>
<proteinExistence type="predicted"/>
<dbReference type="PANTHER" id="PTHR30213">
    <property type="entry name" value="INNER MEMBRANE PROTEIN YHJD"/>
    <property type="match status" value="1"/>
</dbReference>
<dbReference type="EMBL" id="LT629787">
    <property type="protein sequence ID" value="SDT88775.1"/>
    <property type="molecule type" value="Genomic_DNA"/>
</dbReference>
<evidence type="ECO:0000256" key="6">
    <source>
        <dbReference type="SAM" id="Phobius"/>
    </source>
</evidence>
<dbReference type="InterPro" id="IPR017039">
    <property type="entry name" value="Virul_fac_BrkB"/>
</dbReference>
<evidence type="ECO:0000256" key="3">
    <source>
        <dbReference type="ARBA" id="ARBA00022692"/>
    </source>
</evidence>
<comment type="subcellular location">
    <subcellularLocation>
        <location evidence="1">Cell membrane</location>
        <topology evidence="1">Multi-pass membrane protein</topology>
    </subcellularLocation>
</comment>
<evidence type="ECO:0000256" key="1">
    <source>
        <dbReference type="ARBA" id="ARBA00004651"/>
    </source>
</evidence>
<sequence>MSTYAAALSYRALFALFPFLLFLIAMLSFLNLGDVFDRMREQTLLVLPPTTHDLIDTVISDLQDSNNSIFSVAILIAIGVASKGIRSLMNAMNKAYNITESRPAWKLLLLSVVYTIGVAVMLLFATALMVVGPQTIEWLGAWVGVGELAVTLWALLRWPLAVVLLMLVVAILYYLMPNAEQKFRFITPGSVVAVIIWIAASVGLSIYVSNFGNYDVMYGGIGAIIVLMFFFYISSAVLLLGAELNATIEHASVQGKDQGDRLIEP</sequence>
<dbReference type="STRING" id="1434072.SAMN05216210_0202"/>
<dbReference type="OrthoDB" id="9781030at2"/>
<feature type="transmembrane region" description="Helical" evidence="6">
    <location>
        <begin position="12"/>
        <end position="30"/>
    </location>
</feature>
<dbReference type="Pfam" id="PF03631">
    <property type="entry name" value="Virul_fac_BrkB"/>
    <property type="match status" value="1"/>
</dbReference>